<evidence type="ECO:0000256" key="3">
    <source>
        <dbReference type="ARBA" id="ARBA00022617"/>
    </source>
</evidence>
<keyword evidence="5 12" id="KW-0288">FMN</keyword>
<comment type="cofactor">
    <cofactor evidence="12">
        <name>heme</name>
        <dbReference type="ChEBI" id="CHEBI:30413"/>
    </cofactor>
</comment>
<keyword evidence="9 12" id="KW-0560">Oxidoreductase</keyword>
<comment type="catalytic activity">
    <reaction evidence="12">
        <text>2 oxidized [cytochrome P450] + NADPH = 2 reduced [cytochrome P450] + NADP(+) + H(+)</text>
        <dbReference type="Rhea" id="RHEA:24040"/>
        <dbReference type="Rhea" id="RHEA-COMP:14627"/>
        <dbReference type="Rhea" id="RHEA-COMP:14628"/>
        <dbReference type="ChEBI" id="CHEBI:15378"/>
        <dbReference type="ChEBI" id="CHEBI:55376"/>
        <dbReference type="ChEBI" id="CHEBI:57783"/>
        <dbReference type="ChEBI" id="CHEBI:58349"/>
        <dbReference type="ChEBI" id="CHEBI:60344"/>
        <dbReference type="EC" id="1.6.2.4"/>
    </reaction>
</comment>
<dbReference type="PRINTS" id="PR00463">
    <property type="entry name" value="EP450I"/>
</dbReference>
<comment type="similarity">
    <text evidence="1 12">In the N-terminal section; belongs to the cytochrome P450 family.</text>
</comment>
<dbReference type="EC" id="1.6.2.4" evidence="12"/>
<dbReference type="SUPFAM" id="SSF52343">
    <property type="entry name" value="Ferredoxin reductase-like, C-terminal NADP-linked domain"/>
    <property type="match status" value="1"/>
</dbReference>
<dbReference type="EC" id="1.14.14.1" evidence="12"/>
<dbReference type="PROSITE" id="PS50902">
    <property type="entry name" value="FLAVODOXIN_LIKE"/>
    <property type="match status" value="1"/>
</dbReference>
<dbReference type="Pfam" id="PF00258">
    <property type="entry name" value="Flavodoxin_1"/>
    <property type="match status" value="1"/>
</dbReference>
<dbReference type="PANTHER" id="PTHR19384:SF17">
    <property type="entry name" value="NADPH--CYTOCHROME P450 REDUCTASE"/>
    <property type="match status" value="1"/>
</dbReference>
<dbReference type="InterPro" id="IPR003097">
    <property type="entry name" value="CysJ-like_FAD-binding"/>
</dbReference>
<evidence type="ECO:0000256" key="6">
    <source>
        <dbReference type="ARBA" id="ARBA00022723"/>
    </source>
</evidence>
<dbReference type="InterPro" id="IPR017938">
    <property type="entry name" value="Riboflavin_synthase-like_b-brl"/>
</dbReference>
<keyword evidence="7 12" id="KW-0274">FAD</keyword>
<accession>A0ABV7X9E1</accession>
<keyword evidence="11 12" id="KW-0503">Monooxygenase</keyword>
<keyword evidence="6 12" id="KW-0479">Metal-binding</keyword>
<dbReference type="SUPFAM" id="SSF63380">
    <property type="entry name" value="Riboflavin synthase domain-like"/>
    <property type="match status" value="1"/>
</dbReference>
<dbReference type="Gene3D" id="3.40.50.80">
    <property type="entry name" value="Nucleotide-binding domain of ferredoxin-NADP reductase (FNR) module"/>
    <property type="match status" value="1"/>
</dbReference>
<dbReference type="EMBL" id="JBHRXV010000003">
    <property type="protein sequence ID" value="MFC3711713.1"/>
    <property type="molecule type" value="Genomic_DNA"/>
</dbReference>
<protein>
    <recommendedName>
        <fullName evidence="12">Bifunctional cytochrome P450/NADPH--P450 reductase</fullName>
    </recommendedName>
    <domain>
        <recommendedName>
            <fullName evidence="12">Cytochrome P450</fullName>
            <ecNumber evidence="12">1.14.14.1</ecNumber>
        </recommendedName>
    </domain>
    <domain>
        <recommendedName>
            <fullName evidence="12">NADPH--cytochrome P450 reductase</fullName>
            <ecNumber evidence="12">1.6.2.4</ecNumber>
        </recommendedName>
    </domain>
</protein>
<keyword evidence="4 12" id="KW-0285">Flavoprotein</keyword>
<feature type="domain" description="Flavodoxin-like" evidence="13">
    <location>
        <begin position="489"/>
        <end position="628"/>
    </location>
</feature>
<evidence type="ECO:0000256" key="9">
    <source>
        <dbReference type="ARBA" id="ARBA00023002"/>
    </source>
</evidence>
<keyword evidence="3 12" id="KW-0349">Heme</keyword>
<comment type="cofactor">
    <cofactor evidence="12">
        <name>FAD</name>
        <dbReference type="ChEBI" id="CHEBI:57692"/>
    </cofactor>
    <cofactor evidence="12">
        <name>FMN</name>
        <dbReference type="ChEBI" id="CHEBI:58210"/>
    </cofactor>
</comment>
<dbReference type="CDD" id="cd06206">
    <property type="entry name" value="bifunctional_CYPOR"/>
    <property type="match status" value="1"/>
</dbReference>
<dbReference type="PRINTS" id="PR00385">
    <property type="entry name" value="P450"/>
</dbReference>
<dbReference type="InterPro" id="IPR029039">
    <property type="entry name" value="Flavoprotein-like_sf"/>
</dbReference>
<evidence type="ECO:0000256" key="7">
    <source>
        <dbReference type="ARBA" id="ARBA00022827"/>
    </source>
</evidence>
<dbReference type="InterPro" id="IPR036396">
    <property type="entry name" value="Cyt_P450_sf"/>
</dbReference>
<dbReference type="InterPro" id="IPR017927">
    <property type="entry name" value="FAD-bd_FR_type"/>
</dbReference>
<gene>
    <name evidence="15" type="ORF">ACFOMD_03970</name>
</gene>
<dbReference type="PROSITE" id="PS00086">
    <property type="entry name" value="CYTOCHROME_P450"/>
    <property type="match status" value="1"/>
</dbReference>
<dbReference type="PIRSF" id="PIRSF000209">
    <property type="entry name" value="Bifunctional_P450_P450R"/>
    <property type="match status" value="1"/>
</dbReference>
<dbReference type="InterPro" id="IPR023206">
    <property type="entry name" value="Bifunctional_P450_P450_red"/>
</dbReference>
<dbReference type="SUPFAM" id="SSF52218">
    <property type="entry name" value="Flavoproteins"/>
    <property type="match status" value="1"/>
</dbReference>
<dbReference type="Gene3D" id="2.40.30.10">
    <property type="entry name" value="Translation factors"/>
    <property type="match status" value="1"/>
</dbReference>
<dbReference type="InterPro" id="IPR023173">
    <property type="entry name" value="NADPH_Cyt_P450_Rdtase_alpha"/>
</dbReference>
<comment type="catalytic activity">
    <reaction evidence="12">
        <text>an organic molecule + reduced [NADPH--hemoprotein reductase] + O2 = an alcohol + oxidized [NADPH--hemoprotein reductase] + H2O + H(+)</text>
        <dbReference type="Rhea" id="RHEA:17149"/>
        <dbReference type="Rhea" id="RHEA-COMP:11964"/>
        <dbReference type="Rhea" id="RHEA-COMP:11965"/>
        <dbReference type="ChEBI" id="CHEBI:15377"/>
        <dbReference type="ChEBI" id="CHEBI:15378"/>
        <dbReference type="ChEBI" id="CHEBI:15379"/>
        <dbReference type="ChEBI" id="CHEBI:30879"/>
        <dbReference type="ChEBI" id="CHEBI:57618"/>
        <dbReference type="ChEBI" id="CHEBI:58210"/>
        <dbReference type="ChEBI" id="CHEBI:142491"/>
        <dbReference type="EC" id="1.14.14.1"/>
    </reaction>
</comment>
<dbReference type="RefSeq" id="WP_380857179.1">
    <property type="nucleotide sequence ID" value="NZ_JBHRXV010000003.1"/>
</dbReference>
<evidence type="ECO:0000256" key="2">
    <source>
        <dbReference type="ARBA" id="ARBA00022448"/>
    </source>
</evidence>
<dbReference type="PANTHER" id="PTHR19384">
    <property type="entry name" value="NITRIC OXIDE SYNTHASE-RELATED"/>
    <property type="match status" value="1"/>
</dbReference>
<dbReference type="SUPFAM" id="SSF48264">
    <property type="entry name" value="Cytochrome P450"/>
    <property type="match status" value="1"/>
</dbReference>
<sequence>MIDAPLANPPAPPGKLPLVGHLHQIPKGKLIQHLLAVARQHPGGIFKMTFGPRESLFIYSADLVAELSDETRFRKMPGPGLKQVRAFAGDGLFTAFTEEENWGKAHRILMPAFSQRAMRGYFDMILEVVDELVEKWSGPAGKGDIHVSDDMTRLTLDSIAIAGFDHRFHSFQKEQLDPFLEAMGSALGEAMQRLTRLRIQQRFAGKELKQFEADIAMMNDLVDGIIAERRKTPADTNDLLNLMLTAVDAETGEALDDVNIRYQVLTFLIAGHETTSGLLTFAFYLLLRHPHVLAQAYAEADRVLPGDTRPEYRHLAKMDVIERVLKEAQRLWPTAPAYSVAPYEDTIIGGRYALKKDVPVNVISPALHRDPAVWENPEEFDIDRWLPEAERGRNPHAYKPFGSGARACIGRQFAITEAKLAMAVILQKFAISDPHFYRLAIKETLTIKPDEFFMRIRPRSPHERLVVASSEPEDTPVDAVAVAGAGQVMTVLYGTSLGTSREVGETIAARAIGDGFEACAKPLDEGGAVPEDGVLVVVTATYNGRAPDSAVKLEAAIRDGRFTDLKRPGLRFAVLGVGNSQWPNYQAFPTLLDTMLEEAGAQRLIPRGAADVDGDFDGSVEAFLGKLWRALGAQLAPAEAAAPLEMRHVDSAAVRVTALPENAQAFTVTENRELVRPADGLWDFAQEAPRTSTRHVALQLPESATYAAGDHVAVYARNRPELVERAVSRLGERADAMVVLSASGGRFRHLPLGATVTVGQLLADFVDLQDPVPRRHLQRLAETVRCPHTRGQLGPLAGDAYEAEIGGKRVSLLDLLERFPAIELTAAEFVELSAPIQPRFYSIASSPLSVPGRVELLVGTLSAPAWSGVGHHQGFASTYMRDVAAGDQVLGFLRSPNPPFAPAADPSVPMILIGPGTGFAPFRGFLQERAAQKAAGQAVAPSLLFYGCRHPDHDWFYRDEMEHWAADAVAELHLAFSSVAEHPYRFVQDALWAEQEKVWAAIQAGAQIYVCGDGRFMAPAVRDALIRIKAQQDGTTYTHASDWLEALIEEGRYHQDVFGFGK</sequence>
<dbReference type="Pfam" id="PF00667">
    <property type="entry name" value="FAD_binding_1"/>
    <property type="match status" value="1"/>
</dbReference>
<evidence type="ECO:0000313" key="16">
    <source>
        <dbReference type="Proteomes" id="UP001595615"/>
    </source>
</evidence>
<feature type="domain" description="FAD-binding FR-type" evidence="14">
    <location>
        <begin position="661"/>
        <end position="903"/>
    </location>
</feature>
<dbReference type="Gene3D" id="1.10.630.10">
    <property type="entry name" value="Cytochrome P450"/>
    <property type="match status" value="1"/>
</dbReference>
<evidence type="ECO:0000256" key="1">
    <source>
        <dbReference type="ARBA" id="ARBA00010018"/>
    </source>
</evidence>
<evidence type="ECO:0000256" key="8">
    <source>
        <dbReference type="ARBA" id="ARBA00022857"/>
    </source>
</evidence>
<dbReference type="InterPro" id="IPR008254">
    <property type="entry name" value="Flavodoxin/NO_synth"/>
</dbReference>
<proteinExistence type="inferred from homology"/>
<reference evidence="16" key="1">
    <citation type="journal article" date="2019" name="Int. J. Syst. Evol. Microbiol.">
        <title>The Global Catalogue of Microorganisms (GCM) 10K type strain sequencing project: providing services to taxonomists for standard genome sequencing and annotation.</title>
        <authorList>
            <consortium name="The Broad Institute Genomics Platform"/>
            <consortium name="The Broad Institute Genome Sequencing Center for Infectious Disease"/>
            <person name="Wu L."/>
            <person name="Ma J."/>
        </authorList>
    </citation>
    <scope>NUCLEOTIDE SEQUENCE [LARGE SCALE GENOMIC DNA]</scope>
    <source>
        <strain evidence="16">KCTC 42644</strain>
    </source>
</reference>
<evidence type="ECO:0000256" key="4">
    <source>
        <dbReference type="ARBA" id="ARBA00022630"/>
    </source>
</evidence>
<evidence type="ECO:0000256" key="12">
    <source>
        <dbReference type="PIRNR" id="PIRNR000209"/>
    </source>
</evidence>
<name>A0ABV7X9E1_9SPHN</name>
<dbReference type="InterPro" id="IPR039261">
    <property type="entry name" value="FNR_nucleotide-bd"/>
</dbReference>
<keyword evidence="16" id="KW-1185">Reference proteome</keyword>
<dbReference type="Pfam" id="PF00067">
    <property type="entry name" value="p450"/>
    <property type="match status" value="1"/>
</dbReference>
<evidence type="ECO:0000256" key="10">
    <source>
        <dbReference type="ARBA" id="ARBA00023004"/>
    </source>
</evidence>
<evidence type="ECO:0000259" key="14">
    <source>
        <dbReference type="PROSITE" id="PS51384"/>
    </source>
</evidence>
<dbReference type="InterPro" id="IPR002401">
    <property type="entry name" value="Cyt_P450_E_grp-I"/>
</dbReference>
<comment type="caution">
    <text evidence="15">The sequence shown here is derived from an EMBL/GenBank/DDBJ whole genome shotgun (WGS) entry which is preliminary data.</text>
</comment>
<evidence type="ECO:0000256" key="11">
    <source>
        <dbReference type="ARBA" id="ARBA00023033"/>
    </source>
</evidence>
<organism evidence="15 16">
    <name type="scientific">Sphingoaurantiacus capsulatus</name>
    <dbReference type="NCBI Taxonomy" id="1771310"/>
    <lineage>
        <taxon>Bacteria</taxon>
        <taxon>Pseudomonadati</taxon>
        <taxon>Pseudomonadota</taxon>
        <taxon>Alphaproteobacteria</taxon>
        <taxon>Sphingomonadales</taxon>
        <taxon>Sphingosinicellaceae</taxon>
        <taxon>Sphingoaurantiacus</taxon>
    </lineage>
</organism>
<keyword evidence="8 12" id="KW-0521">NADP</keyword>
<dbReference type="Proteomes" id="UP001595615">
    <property type="component" value="Unassembled WGS sequence"/>
</dbReference>
<dbReference type="InterPro" id="IPR001128">
    <property type="entry name" value="Cyt_P450"/>
</dbReference>
<evidence type="ECO:0000259" key="13">
    <source>
        <dbReference type="PROSITE" id="PS50902"/>
    </source>
</evidence>
<dbReference type="CDD" id="cd11068">
    <property type="entry name" value="CYP120A1"/>
    <property type="match status" value="1"/>
</dbReference>
<evidence type="ECO:0000256" key="5">
    <source>
        <dbReference type="ARBA" id="ARBA00022643"/>
    </source>
</evidence>
<keyword evidence="12" id="KW-0249">Electron transport</keyword>
<dbReference type="InterPro" id="IPR001433">
    <property type="entry name" value="OxRdtase_FAD/NAD-bd"/>
</dbReference>
<dbReference type="Pfam" id="PF00175">
    <property type="entry name" value="NAD_binding_1"/>
    <property type="match status" value="1"/>
</dbReference>
<dbReference type="InterPro" id="IPR017972">
    <property type="entry name" value="Cyt_P450_CS"/>
</dbReference>
<keyword evidence="10 12" id="KW-0408">Iron</keyword>
<dbReference type="Gene3D" id="3.40.50.360">
    <property type="match status" value="1"/>
</dbReference>
<dbReference type="PROSITE" id="PS51384">
    <property type="entry name" value="FAD_FR"/>
    <property type="match status" value="1"/>
</dbReference>
<keyword evidence="2 12" id="KW-0813">Transport</keyword>
<evidence type="ECO:0000313" key="15">
    <source>
        <dbReference type="EMBL" id="MFC3711713.1"/>
    </source>
</evidence>
<dbReference type="Gene3D" id="1.20.990.10">
    <property type="entry name" value="NADPH-cytochrome p450 Reductase, Chain A, domain 3"/>
    <property type="match status" value="1"/>
</dbReference>